<evidence type="ECO:0000313" key="2">
    <source>
        <dbReference type="Proteomes" id="UP000012099"/>
    </source>
</evidence>
<proteinExistence type="predicted"/>
<dbReference type="Proteomes" id="UP000012099">
    <property type="component" value="Unassembled WGS sequence"/>
</dbReference>
<sequence length="46" mass="5324">MTAVKQQFCAEDDDSFCNSSHISKFNGKFTICNVPTIIFYEKMDLR</sequence>
<keyword evidence="2" id="KW-1185">Reference proteome</keyword>
<dbReference type="EMBL" id="AHMH02000086">
    <property type="protein sequence ID" value="EMN00527.1"/>
    <property type="molecule type" value="Genomic_DNA"/>
</dbReference>
<evidence type="ECO:0000313" key="1">
    <source>
        <dbReference type="EMBL" id="EMN00527.1"/>
    </source>
</evidence>
<organism evidence="1 2">
    <name type="scientific">Leptospira noguchii str. 2007001578</name>
    <dbReference type="NCBI Taxonomy" id="1049974"/>
    <lineage>
        <taxon>Bacteria</taxon>
        <taxon>Pseudomonadati</taxon>
        <taxon>Spirochaetota</taxon>
        <taxon>Spirochaetia</taxon>
        <taxon>Leptospirales</taxon>
        <taxon>Leptospiraceae</taxon>
        <taxon>Leptospira</taxon>
    </lineage>
</organism>
<comment type="caution">
    <text evidence="1">The sequence shown here is derived from an EMBL/GenBank/DDBJ whole genome shotgun (WGS) entry which is preliminary data.</text>
</comment>
<gene>
    <name evidence="1" type="ORF">LEP1GSC035_5009</name>
</gene>
<name>A0ABP2T8C3_9LEPT</name>
<accession>A0ABP2T8C3</accession>
<protein>
    <recommendedName>
        <fullName evidence="3">Thioredoxin domain protein</fullName>
    </recommendedName>
</protein>
<evidence type="ECO:0008006" key="3">
    <source>
        <dbReference type="Google" id="ProtNLM"/>
    </source>
</evidence>
<reference evidence="1 2" key="1">
    <citation type="submission" date="2013-01" db="EMBL/GenBank/DDBJ databases">
        <authorList>
            <person name="Harkins D.M."/>
            <person name="Durkin A.S."/>
            <person name="Brinkac L.M."/>
            <person name="Haft D.H."/>
            <person name="Selengut J.D."/>
            <person name="Sanka R."/>
            <person name="DePew J."/>
            <person name="Purushe J."/>
            <person name="Whelen A.C."/>
            <person name="Vinetz J.M."/>
            <person name="Sutton G.G."/>
            <person name="Nierman W.C."/>
            <person name="Fouts D.E."/>
        </authorList>
    </citation>
    <scope>NUCLEOTIDE SEQUENCE [LARGE SCALE GENOMIC DNA]</scope>
    <source>
        <strain evidence="1 2">2007001578</strain>
    </source>
</reference>